<feature type="chain" id="PRO_5038469891" description="Lipocalin-like domain-containing protein" evidence="1">
    <location>
        <begin position="25"/>
        <end position="148"/>
    </location>
</feature>
<keyword evidence="1" id="KW-0732">Signal</keyword>
<sequence>MKGYWAGCAALLCALLLAGCSAEKQPVTLEEMEEAAPASYVGTWQLDGQRTNESLTAYASLQEMFGTGLSTYGASMEINEDHSFSYYIGAGIGGEGQWELEENTLRALVTPYMEEGESQLLLTPATEEEETFLTMDFDGETLYWSCEK</sequence>
<evidence type="ECO:0000313" key="3">
    <source>
        <dbReference type="Proteomes" id="UP000824265"/>
    </source>
</evidence>
<comment type="caution">
    <text evidence="2">The sequence shown here is derived from an EMBL/GenBank/DDBJ whole genome shotgun (WGS) entry which is preliminary data.</text>
</comment>
<protein>
    <recommendedName>
        <fullName evidence="4">Lipocalin-like domain-containing protein</fullName>
    </recommendedName>
</protein>
<dbReference type="AlphaFoldDB" id="A0A9D1R516"/>
<accession>A0A9D1R516</accession>
<name>A0A9D1R516_9FIRM</name>
<evidence type="ECO:0000313" key="2">
    <source>
        <dbReference type="EMBL" id="HIW80227.1"/>
    </source>
</evidence>
<feature type="signal peptide" evidence="1">
    <location>
        <begin position="1"/>
        <end position="24"/>
    </location>
</feature>
<evidence type="ECO:0000256" key="1">
    <source>
        <dbReference type="SAM" id="SignalP"/>
    </source>
</evidence>
<reference evidence="2" key="2">
    <citation type="submission" date="2021-04" db="EMBL/GenBank/DDBJ databases">
        <authorList>
            <person name="Gilroy R."/>
        </authorList>
    </citation>
    <scope>NUCLEOTIDE SEQUENCE</scope>
    <source>
        <strain evidence="2">CHK195-6426</strain>
    </source>
</reference>
<gene>
    <name evidence="2" type="ORF">H9742_01650</name>
</gene>
<evidence type="ECO:0008006" key="4">
    <source>
        <dbReference type="Google" id="ProtNLM"/>
    </source>
</evidence>
<organism evidence="2 3">
    <name type="scientific">Candidatus Acetatifactor stercoripullorum</name>
    <dbReference type="NCBI Taxonomy" id="2838414"/>
    <lineage>
        <taxon>Bacteria</taxon>
        <taxon>Bacillati</taxon>
        <taxon>Bacillota</taxon>
        <taxon>Clostridia</taxon>
        <taxon>Lachnospirales</taxon>
        <taxon>Lachnospiraceae</taxon>
        <taxon>Acetatifactor</taxon>
    </lineage>
</organism>
<proteinExistence type="predicted"/>
<dbReference type="Proteomes" id="UP000824265">
    <property type="component" value="Unassembled WGS sequence"/>
</dbReference>
<dbReference type="PROSITE" id="PS51257">
    <property type="entry name" value="PROKAR_LIPOPROTEIN"/>
    <property type="match status" value="1"/>
</dbReference>
<reference evidence="2" key="1">
    <citation type="journal article" date="2021" name="PeerJ">
        <title>Extensive microbial diversity within the chicken gut microbiome revealed by metagenomics and culture.</title>
        <authorList>
            <person name="Gilroy R."/>
            <person name="Ravi A."/>
            <person name="Getino M."/>
            <person name="Pursley I."/>
            <person name="Horton D.L."/>
            <person name="Alikhan N.F."/>
            <person name="Baker D."/>
            <person name="Gharbi K."/>
            <person name="Hall N."/>
            <person name="Watson M."/>
            <person name="Adriaenssens E.M."/>
            <person name="Foster-Nyarko E."/>
            <person name="Jarju S."/>
            <person name="Secka A."/>
            <person name="Antonio M."/>
            <person name="Oren A."/>
            <person name="Chaudhuri R.R."/>
            <person name="La Ragione R."/>
            <person name="Hildebrand F."/>
            <person name="Pallen M.J."/>
        </authorList>
    </citation>
    <scope>NUCLEOTIDE SEQUENCE</scope>
    <source>
        <strain evidence="2">CHK195-6426</strain>
    </source>
</reference>
<dbReference type="EMBL" id="DXGH01000008">
    <property type="protein sequence ID" value="HIW80227.1"/>
    <property type="molecule type" value="Genomic_DNA"/>
</dbReference>